<keyword evidence="2" id="KW-1185">Reference proteome</keyword>
<name>A0ABP9KHC1_9SPHN</name>
<comment type="caution">
    <text evidence="1">The sequence shown here is derived from an EMBL/GenBank/DDBJ whole genome shotgun (WGS) entry which is preliminary data.</text>
</comment>
<accession>A0ABP9KHC1</accession>
<protein>
    <submittedName>
        <fullName evidence="1">Uncharacterized protein</fullName>
    </submittedName>
</protein>
<dbReference type="EMBL" id="BAABHV010000014">
    <property type="protein sequence ID" value="GAA5056641.1"/>
    <property type="molecule type" value="Genomic_DNA"/>
</dbReference>
<evidence type="ECO:0000313" key="2">
    <source>
        <dbReference type="Proteomes" id="UP001500518"/>
    </source>
</evidence>
<gene>
    <name evidence="1" type="ORF">GCM10023208_21430</name>
</gene>
<organism evidence="1 2">
    <name type="scientific">Erythrobacter westpacificensis</name>
    <dbReference type="NCBI Taxonomy" id="1055231"/>
    <lineage>
        <taxon>Bacteria</taxon>
        <taxon>Pseudomonadati</taxon>
        <taxon>Pseudomonadota</taxon>
        <taxon>Alphaproteobacteria</taxon>
        <taxon>Sphingomonadales</taxon>
        <taxon>Erythrobacteraceae</taxon>
        <taxon>Erythrobacter/Porphyrobacter group</taxon>
        <taxon>Erythrobacter</taxon>
    </lineage>
</organism>
<dbReference type="Proteomes" id="UP001500518">
    <property type="component" value="Unassembled WGS sequence"/>
</dbReference>
<sequence>MVVSRIAHGCKNRAIKGGLSDPSGMLPTCRGRGPIQGAIACESKLTPSASGVALIDDATNTVWIIPMADAIQNDLRYGALAGFSFPASFVIDSLSKTFECPSEFDASCRESPEGL</sequence>
<reference evidence="2" key="1">
    <citation type="journal article" date="2019" name="Int. J. Syst. Evol. Microbiol.">
        <title>The Global Catalogue of Microorganisms (GCM) 10K type strain sequencing project: providing services to taxonomists for standard genome sequencing and annotation.</title>
        <authorList>
            <consortium name="The Broad Institute Genomics Platform"/>
            <consortium name="The Broad Institute Genome Sequencing Center for Infectious Disease"/>
            <person name="Wu L."/>
            <person name="Ma J."/>
        </authorList>
    </citation>
    <scope>NUCLEOTIDE SEQUENCE [LARGE SCALE GENOMIC DNA]</scope>
    <source>
        <strain evidence="2">JCM 18014</strain>
    </source>
</reference>
<proteinExistence type="predicted"/>
<evidence type="ECO:0000313" key="1">
    <source>
        <dbReference type="EMBL" id="GAA5056641.1"/>
    </source>
</evidence>